<organism evidence="1 2">
    <name type="scientific">Dreissena polymorpha</name>
    <name type="common">Zebra mussel</name>
    <name type="synonym">Mytilus polymorpha</name>
    <dbReference type="NCBI Taxonomy" id="45954"/>
    <lineage>
        <taxon>Eukaryota</taxon>
        <taxon>Metazoa</taxon>
        <taxon>Spiralia</taxon>
        <taxon>Lophotrochozoa</taxon>
        <taxon>Mollusca</taxon>
        <taxon>Bivalvia</taxon>
        <taxon>Autobranchia</taxon>
        <taxon>Heteroconchia</taxon>
        <taxon>Euheterodonta</taxon>
        <taxon>Imparidentia</taxon>
        <taxon>Neoheterodontei</taxon>
        <taxon>Myida</taxon>
        <taxon>Dreissenoidea</taxon>
        <taxon>Dreissenidae</taxon>
        <taxon>Dreissena</taxon>
    </lineage>
</organism>
<dbReference type="EMBL" id="JAIWYP010000008">
    <property type="protein sequence ID" value="KAH3785620.1"/>
    <property type="molecule type" value="Genomic_DNA"/>
</dbReference>
<accession>A0A9D4ESD1</accession>
<dbReference type="AlphaFoldDB" id="A0A9D4ESD1"/>
<dbReference type="Proteomes" id="UP000828390">
    <property type="component" value="Unassembled WGS sequence"/>
</dbReference>
<keyword evidence="2" id="KW-1185">Reference proteome</keyword>
<sequence length="67" mass="7599">MFFKKLPVLYLADPVHLTYELREELYTDHDVLAGATVDELAHVANHIPKHVLILGHVKPAQLGDTRK</sequence>
<gene>
    <name evidence="1" type="ORF">DPMN_163713</name>
</gene>
<comment type="caution">
    <text evidence="1">The sequence shown here is derived from an EMBL/GenBank/DDBJ whole genome shotgun (WGS) entry which is preliminary data.</text>
</comment>
<reference evidence="1" key="2">
    <citation type="submission" date="2020-11" db="EMBL/GenBank/DDBJ databases">
        <authorList>
            <person name="McCartney M.A."/>
            <person name="Auch B."/>
            <person name="Kono T."/>
            <person name="Mallez S."/>
            <person name="Becker A."/>
            <person name="Gohl D.M."/>
            <person name="Silverstein K.A.T."/>
            <person name="Koren S."/>
            <person name="Bechman K.B."/>
            <person name="Herman A."/>
            <person name="Abrahante J.E."/>
            <person name="Garbe J."/>
        </authorList>
    </citation>
    <scope>NUCLEOTIDE SEQUENCE</scope>
    <source>
        <strain evidence="1">Duluth1</strain>
        <tissue evidence="1">Whole animal</tissue>
    </source>
</reference>
<proteinExistence type="predicted"/>
<protein>
    <submittedName>
        <fullName evidence="1">Uncharacterized protein</fullName>
    </submittedName>
</protein>
<evidence type="ECO:0000313" key="2">
    <source>
        <dbReference type="Proteomes" id="UP000828390"/>
    </source>
</evidence>
<reference evidence="1" key="1">
    <citation type="journal article" date="2019" name="bioRxiv">
        <title>The Genome of the Zebra Mussel, Dreissena polymorpha: A Resource for Invasive Species Research.</title>
        <authorList>
            <person name="McCartney M.A."/>
            <person name="Auch B."/>
            <person name="Kono T."/>
            <person name="Mallez S."/>
            <person name="Zhang Y."/>
            <person name="Obille A."/>
            <person name="Becker A."/>
            <person name="Abrahante J.E."/>
            <person name="Garbe J."/>
            <person name="Badalamenti J.P."/>
            <person name="Herman A."/>
            <person name="Mangelson H."/>
            <person name="Liachko I."/>
            <person name="Sullivan S."/>
            <person name="Sone E.D."/>
            <person name="Koren S."/>
            <person name="Silverstein K.A.T."/>
            <person name="Beckman K.B."/>
            <person name="Gohl D.M."/>
        </authorList>
    </citation>
    <scope>NUCLEOTIDE SEQUENCE</scope>
    <source>
        <strain evidence="1">Duluth1</strain>
        <tissue evidence="1">Whole animal</tissue>
    </source>
</reference>
<evidence type="ECO:0000313" key="1">
    <source>
        <dbReference type="EMBL" id="KAH3785620.1"/>
    </source>
</evidence>
<name>A0A9D4ESD1_DREPO</name>